<feature type="transmembrane region" description="Helical" evidence="3">
    <location>
        <begin position="433"/>
        <end position="456"/>
    </location>
</feature>
<evidence type="ECO:0000313" key="4">
    <source>
        <dbReference type="EMBL" id="KAB3534855.1"/>
    </source>
</evidence>
<organism evidence="4 5">
    <name type="scientific">Alkaliphilus pronyensis</name>
    <dbReference type="NCBI Taxonomy" id="1482732"/>
    <lineage>
        <taxon>Bacteria</taxon>
        <taxon>Bacillati</taxon>
        <taxon>Bacillota</taxon>
        <taxon>Clostridia</taxon>
        <taxon>Peptostreptococcales</taxon>
        <taxon>Natronincolaceae</taxon>
        <taxon>Alkaliphilus</taxon>
    </lineage>
</organism>
<dbReference type="EMBL" id="WBZC01000024">
    <property type="protein sequence ID" value="KAB3534855.1"/>
    <property type="molecule type" value="Genomic_DNA"/>
</dbReference>
<gene>
    <name evidence="4" type="ORF">F8154_07660</name>
</gene>
<accession>A0A6I0FB03</accession>
<dbReference type="InterPro" id="IPR004995">
    <property type="entry name" value="Spore_Ger"/>
</dbReference>
<comment type="similarity">
    <text evidence="1">Belongs to the GerABKA family.</text>
</comment>
<proteinExistence type="inferred from homology"/>
<sequence length="516" mass="57745">MSKLFRNNKKKLKEIDESKNTNMFSKDFVENIDYIKNKLSKCCDVEYRPIKIINGLGINAYIFLINGMVDPTFVSENILKPLIKFEFEKDEVASIHEGVYNHLLTVGSVDIEKDLDSLVMKIISGGIGILIENESVAFSVEAIGWKERAVEETASETVIKGMKAGFVENIRTNTSLVRRMIKNPKLKIEKITKGRITNTEINIAYIEGVVLEDLLEEVRQRIERVDIDGIINLGMLQEMIDDSTFSLFSTSYTTERPDRACSCLLEGRVVVLMDNSPFVLIAPSVITQFIQSAEDYSTKYLTASFARILRVVALNINLLLPGLYVAIFSYHHEMIPNKLLKAVADAREKLPFPIFLEMFMLVFAFEILREAGVRLPRAVGQAVSIVGALVIGQAAVSAKLVSPPSIIVVALTAICSFTIPITEATNAYRLLTFIVLFAGGILGIPGIIAVSLIILVNISQLRSFGVPYLSPISPLSLSDWKDFIIRVPIQFMKKRPTQTAKSNKIRQRWWKGSDKK</sequence>
<feature type="transmembrane region" description="Helical" evidence="3">
    <location>
        <begin position="350"/>
        <end position="368"/>
    </location>
</feature>
<comment type="caution">
    <text evidence="4">The sequence shown here is derived from an EMBL/GenBank/DDBJ whole genome shotgun (WGS) entry which is preliminary data.</text>
</comment>
<dbReference type="RefSeq" id="WP_151861025.1">
    <property type="nucleotide sequence ID" value="NZ_WBZC01000024.1"/>
</dbReference>
<dbReference type="OrthoDB" id="9772630at2"/>
<dbReference type="GO" id="GO:0009847">
    <property type="term" value="P:spore germination"/>
    <property type="evidence" value="ECO:0007669"/>
    <property type="project" value="InterPro"/>
</dbReference>
<evidence type="ECO:0000313" key="5">
    <source>
        <dbReference type="Proteomes" id="UP000432715"/>
    </source>
</evidence>
<feature type="transmembrane region" description="Helical" evidence="3">
    <location>
        <begin position="401"/>
        <end position="421"/>
    </location>
</feature>
<dbReference type="PANTHER" id="PTHR22550:SF5">
    <property type="entry name" value="LEUCINE ZIPPER PROTEIN 4"/>
    <property type="match status" value="1"/>
</dbReference>
<dbReference type="Proteomes" id="UP000432715">
    <property type="component" value="Unassembled WGS sequence"/>
</dbReference>
<dbReference type="PANTHER" id="PTHR22550">
    <property type="entry name" value="SPORE GERMINATION PROTEIN"/>
    <property type="match status" value="1"/>
</dbReference>
<dbReference type="AlphaFoldDB" id="A0A6I0FB03"/>
<keyword evidence="3" id="KW-1133">Transmembrane helix</keyword>
<dbReference type="PIRSF" id="PIRSF005690">
    <property type="entry name" value="GerBA"/>
    <property type="match status" value="1"/>
</dbReference>
<protein>
    <submittedName>
        <fullName evidence="4">Spore germination protein</fullName>
    </submittedName>
</protein>
<keyword evidence="2 3" id="KW-0472">Membrane</keyword>
<feature type="transmembrane region" description="Helical" evidence="3">
    <location>
        <begin position="308"/>
        <end position="330"/>
    </location>
</feature>
<evidence type="ECO:0000256" key="3">
    <source>
        <dbReference type="SAM" id="Phobius"/>
    </source>
</evidence>
<evidence type="ECO:0000256" key="1">
    <source>
        <dbReference type="ARBA" id="ARBA00005278"/>
    </source>
</evidence>
<evidence type="ECO:0000256" key="2">
    <source>
        <dbReference type="ARBA" id="ARBA00023136"/>
    </source>
</evidence>
<keyword evidence="3" id="KW-0812">Transmembrane</keyword>
<keyword evidence="5" id="KW-1185">Reference proteome</keyword>
<dbReference type="Pfam" id="PF03323">
    <property type="entry name" value="GerA"/>
    <property type="match status" value="1"/>
</dbReference>
<dbReference type="InterPro" id="IPR050768">
    <property type="entry name" value="UPF0353/GerABKA_families"/>
</dbReference>
<reference evidence="4 5" key="1">
    <citation type="submission" date="2019-10" db="EMBL/GenBank/DDBJ databases">
        <title>Alkaliphilus serpentinus sp. nov. and Alkaliphilus pronyensis sp. nov., two novel anaerobic alkaliphilic species isolated from the serpentinized-hosted hydrothermal field of the Prony Bay (New Caledonia).</title>
        <authorList>
            <person name="Postec A."/>
        </authorList>
    </citation>
    <scope>NUCLEOTIDE SEQUENCE [LARGE SCALE GENOMIC DNA]</scope>
    <source>
        <strain evidence="4 5">LacV</strain>
    </source>
</reference>
<name>A0A6I0FB03_9FIRM</name>
<dbReference type="GO" id="GO:0016020">
    <property type="term" value="C:membrane"/>
    <property type="evidence" value="ECO:0007669"/>
    <property type="project" value="InterPro"/>
</dbReference>
<feature type="transmembrane region" description="Helical" evidence="3">
    <location>
        <begin position="375"/>
        <end position="395"/>
    </location>
</feature>